<evidence type="ECO:0000313" key="12">
    <source>
        <dbReference type="Proteomes" id="UP000256431"/>
    </source>
</evidence>
<dbReference type="SUPFAM" id="SSF53659">
    <property type="entry name" value="Isocitrate/Isopropylmalate dehydrogenase-like"/>
    <property type="match status" value="1"/>
</dbReference>
<dbReference type="GO" id="GO:0051287">
    <property type="term" value="F:NAD binding"/>
    <property type="evidence" value="ECO:0007669"/>
    <property type="project" value="InterPro"/>
</dbReference>
<gene>
    <name evidence="10 11" type="primary">pdxA</name>
    <name evidence="11" type="ORF">DXI23_12430</name>
</gene>
<sequence length="336" mass="35327">MSNPVVLALTAGEPAGIGPELCLQLALEARSAGVVVVASGPLLEARAKQMNLAVELRAWQPGDSPEMEAGLLSVLHVDGCANHEPGTLDTGSGAYVLRTLEVAANGCLSGDFDGMVTAPVHKGVINDAGIAFSGHTEFLQELCGVDRVVMMLATEELRVALVTTHLPLKDVSAAITPERLTQVTRILDADLKKFFGVARPRILVAGLNPHAGEGGHLGREEIDTIEPTLEALRAEGISLTGPLPADTLFTPHWLDQADAVLAMYHDQGLPVLKFQGFGRAVNITLGLPIVRTSVDHGTALDLAGTGRADAGSLHTALKVGEQMARCRKSAIEETRS</sequence>
<reference evidence="11 12" key="1">
    <citation type="submission" date="2018-08" db="EMBL/GenBank/DDBJ databases">
        <title>Genome sequence of Marinobacter flavimaris KCTC 12185.</title>
        <authorList>
            <person name="Chun J."/>
            <person name="Kim B.-Y."/>
            <person name="Choi S.-B."/>
            <person name="Kwak M.-J."/>
        </authorList>
    </citation>
    <scope>NUCLEOTIDE SEQUENCE [LARGE SCALE GENOMIC DNA]</scope>
    <source>
        <strain evidence="11 12">KCTC 12185</strain>
    </source>
</reference>
<dbReference type="GO" id="GO:0042823">
    <property type="term" value="P:pyridoxal phosphate biosynthetic process"/>
    <property type="evidence" value="ECO:0007669"/>
    <property type="project" value="UniProtKB-UniRule"/>
</dbReference>
<dbReference type="EC" id="1.1.1.262" evidence="10"/>
<comment type="similarity">
    <text evidence="10">Belongs to the PdxA family.</text>
</comment>
<comment type="catalytic activity">
    <reaction evidence="10">
        <text>4-(phosphooxy)-L-threonine + NAD(+) = 3-amino-2-oxopropyl phosphate + CO2 + NADH</text>
        <dbReference type="Rhea" id="RHEA:32275"/>
        <dbReference type="ChEBI" id="CHEBI:16526"/>
        <dbReference type="ChEBI" id="CHEBI:57279"/>
        <dbReference type="ChEBI" id="CHEBI:57540"/>
        <dbReference type="ChEBI" id="CHEBI:57945"/>
        <dbReference type="ChEBI" id="CHEBI:58452"/>
        <dbReference type="EC" id="1.1.1.262"/>
    </reaction>
</comment>
<dbReference type="GO" id="GO:0000287">
    <property type="term" value="F:magnesium ion binding"/>
    <property type="evidence" value="ECO:0007669"/>
    <property type="project" value="UniProtKB-UniRule"/>
</dbReference>
<dbReference type="UniPathway" id="UPA00244">
    <property type="reaction ID" value="UER00312"/>
</dbReference>
<keyword evidence="6 10" id="KW-0560">Oxidoreductase</keyword>
<feature type="binding site" evidence="10">
    <location>
        <position position="265"/>
    </location>
    <ligand>
        <name>a divalent metal cation</name>
        <dbReference type="ChEBI" id="CHEBI:60240"/>
        <note>ligand shared between dimeric partners</note>
    </ligand>
</feature>
<evidence type="ECO:0000256" key="10">
    <source>
        <dbReference type="HAMAP-Rule" id="MF_00536"/>
    </source>
</evidence>
<dbReference type="PANTHER" id="PTHR30004">
    <property type="entry name" value="4-HYDROXYTHREONINE-4-PHOSPHATE DEHYDROGENASE"/>
    <property type="match status" value="1"/>
</dbReference>
<evidence type="ECO:0000256" key="6">
    <source>
        <dbReference type="ARBA" id="ARBA00023002"/>
    </source>
</evidence>
<evidence type="ECO:0000256" key="5">
    <source>
        <dbReference type="ARBA" id="ARBA00022857"/>
    </source>
</evidence>
<proteinExistence type="inferred from homology"/>
<keyword evidence="9 10" id="KW-0170">Cobalt</keyword>
<comment type="pathway">
    <text evidence="10">Cofactor biosynthesis; pyridoxine 5'-phosphate biosynthesis; pyridoxine 5'-phosphate from D-erythrose 4-phosphate: step 4/5.</text>
</comment>
<feature type="binding site" evidence="10">
    <location>
        <position position="165"/>
    </location>
    <ligand>
        <name>a divalent metal cation</name>
        <dbReference type="ChEBI" id="CHEBI:60240"/>
        <note>ligand shared between dimeric partners</note>
    </ligand>
</feature>
<comment type="subcellular location">
    <subcellularLocation>
        <location evidence="10">Cytoplasm</location>
    </subcellularLocation>
</comment>
<dbReference type="GO" id="GO:0008615">
    <property type="term" value="P:pyridoxine biosynthetic process"/>
    <property type="evidence" value="ECO:0007669"/>
    <property type="project" value="UniProtKB-UniRule"/>
</dbReference>
<evidence type="ECO:0000256" key="3">
    <source>
        <dbReference type="ARBA" id="ARBA00022833"/>
    </source>
</evidence>
<keyword evidence="5 10" id="KW-0521">NADP</keyword>
<keyword evidence="2 10" id="KW-0479">Metal-binding</keyword>
<comment type="caution">
    <text evidence="11">The sequence shown here is derived from an EMBL/GenBank/DDBJ whole genome shotgun (WGS) entry which is preliminary data.</text>
</comment>
<dbReference type="PANTHER" id="PTHR30004:SF5">
    <property type="entry name" value="4-HYDROXYTHREONINE-4-PHOSPHATE DEHYDROGENASE"/>
    <property type="match status" value="1"/>
</dbReference>
<feature type="binding site" evidence="10">
    <location>
        <position position="136"/>
    </location>
    <ligand>
        <name>substrate</name>
    </ligand>
</feature>
<name>A0A3D8H1M2_9GAMM</name>
<evidence type="ECO:0000256" key="2">
    <source>
        <dbReference type="ARBA" id="ARBA00022723"/>
    </source>
</evidence>
<comment type="subunit">
    <text evidence="10">Homodimer.</text>
</comment>
<dbReference type="RefSeq" id="WP_104270819.1">
    <property type="nucleotide sequence ID" value="NZ_PSSW01000005.1"/>
</dbReference>
<dbReference type="Proteomes" id="UP000256431">
    <property type="component" value="Unassembled WGS sequence"/>
</dbReference>
<dbReference type="GO" id="GO:0008270">
    <property type="term" value="F:zinc ion binding"/>
    <property type="evidence" value="ECO:0007669"/>
    <property type="project" value="UniProtKB-UniRule"/>
</dbReference>
<evidence type="ECO:0000256" key="4">
    <source>
        <dbReference type="ARBA" id="ARBA00022842"/>
    </source>
</evidence>
<feature type="binding site" evidence="10">
    <location>
        <position position="210"/>
    </location>
    <ligand>
        <name>a divalent metal cation</name>
        <dbReference type="ChEBI" id="CHEBI:60240"/>
        <note>ligand shared between dimeric partners</note>
    </ligand>
</feature>
<dbReference type="GO" id="GO:0050570">
    <property type="term" value="F:4-hydroxythreonine-4-phosphate dehydrogenase activity"/>
    <property type="evidence" value="ECO:0007669"/>
    <property type="project" value="UniProtKB-UniRule"/>
</dbReference>
<comment type="cofactor">
    <cofactor evidence="10">
        <name>Zn(2+)</name>
        <dbReference type="ChEBI" id="CHEBI:29105"/>
    </cofactor>
    <cofactor evidence="10">
        <name>Mg(2+)</name>
        <dbReference type="ChEBI" id="CHEBI:18420"/>
    </cofactor>
    <cofactor evidence="10">
        <name>Co(2+)</name>
        <dbReference type="ChEBI" id="CHEBI:48828"/>
    </cofactor>
    <text evidence="10">Binds 1 divalent metal cation per subunit. Can use ions such as Zn(2+), Mg(2+) or Co(2+).</text>
</comment>
<keyword evidence="3 10" id="KW-0862">Zinc</keyword>
<keyword evidence="1 10" id="KW-0963">Cytoplasm</keyword>
<dbReference type="EMBL" id="QRDH01000005">
    <property type="protein sequence ID" value="RDU40575.1"/>
    <property type="molecule type" value="Genomic_DNA"/>
</dbReference>
<evidence type="ECO:0000256" key="7">
    <source>
        <dbReference type="ARBA" id="ARBA00023027"/>
    </source>
</evidence>
<dbReference type="InterPro" id="IPR005255">
    <property type="entry name" value="PdxA_fam"/>
</dbReference>
<organism evidence="11 12">
    <name type="scientific">Marinobacter flavimaris</name>
    <dbReference type="NCBI Taxonomy" id="262076"/>
    <lineage>
        <taxon>Bacteria</taxon>
        <taxon>Pseudomonadati</taxon>
        <taxon>Pseudomonadota</taxon>
        <taxon>Gammaproteobacteria</taxon>
        <taxon>Pseudomonadales</taxon>
        <taxon>Marinobacteraceae</taxon>
        <taxon>Marinobacter</taxon>
    </lineage>
</organism>
<dbReference type="AlphaFoldDB" id="A0A3D8H1M2"/>
<comment type="function">
    <text evidence="10">Catalyzes the NAD(P)-dependent oxidation of 4-(phosphooxy)-L-threonine (HTP) into 2-amino-3-oxo-4-(phosphooxy)butyric acid which spontaneously decarboxylates to form 3-amino-2-oxopropyl phosphate (AHAP).</text>
</comment>
<protein>
    <recommendedName>
        <fullName evidence="10">4-hydroxythreonine-4-phosphate dehydrogenase</fullName>
        <ecNumber evidence="10">1.1.1.262</ecNumber>
    </recommendedName>
    <alternativeName>
        <fullName evidence="10">4-(phosphohydroxy)-L-threonine dehydrogenase</fullName>
    </alternativeName>
</protein>
<dbReference type="GO" id="GO:0005737">
    <property type="term" value="C:cytoplasm"/>
    <property type="evidence" value="ECO:0007669"/>
    <property type="project" value="UniProtKB-SubCell"/>
</dbReference>
<dbReference type="NCBIfam" id="TIGR00557">
    <property type="entry name" value="pdxA"/>
    <property type="match status" value="1"/>
</dbReference>
<dbReference type="HAMAP" id="MF_00536">
    <property type="entry name" value="PdxA"/>
    <property type="match status" value="1"/>
</dbReference>
<evidence type="ECO:0000256" key="9">
    <source>
        <dbReference type="ARBA" id="ARBA00023285"/>
    </source>
</evidence>
<keyword evidence="12" id="KW-1185">Reference proteome</keyword>
<feature type="binding site" evidence="10">
    <location>
        <position position="273"/>
    </location>
    <ligand>
        <name>substrate</name>
    </ligand>
</feature>
<keyword evidence="4 10" id="KW-0460">Magnesium</keyword>
<feature type="binding site" evidence="10">
    <location>
        <position position="282"/>
    </location>
    <ligand>
        <name>substrate</name>
    </ligand>
</feature>
<dbReference type="Pfam" id="PF04166">
    <property type="entry name" value="PdxA"/>
    <property type="match status" value="1"/>
</dbReference>
<accession>A0A3D8H1M2</accession>
<keyword evidence="8 10" id="KW-0664">Pyridoxine biosynthesis</keyword>
<comment type="miscellaneous">
    <text evidence="10">The active site is located at the dimer interface.</text>
</comment>
<feature type="binding site" evidence="10">
    <location>
        <position position="291"/>
    </location>
    <ligand>
        <name>substrate</name>
    </ligand>
</feature>
<dbReference type="Gene3D" id="3.40.718.10">
    <property type="entry name" value="Isopropylmalate Dehydrogenase"/>
    <property type="match status" value="1"/>
</dbReference>
<feature type="binding site" evidence="10">
    <location>
        <position position="135"/>
    </location>
    <ligand>
        <name>substrate</name>
    </ligand>
</feature>
<dbReference type="GO" id="GO:0050897">
    <property type="term" value="F:cobalt ion binding"/>
    <property type="evidence" value="ECO:0007669"/>
    <property type="project" value="UniProtKB-UniRule"/>
</dbReference>
<evidence type="ECO:0000256" key="1">
    <source>
        <dbReference type="ARBA" id="ARBA00022490"/>
    </source>
</evidence>
<evidence type="ECO:0000313" key="11">
    <source>
        <dbReference type="EMBL" id="RDU40575.1"/>
    </source>
</evidence>
<keyword evidence="7 10" id="KW-0520">NAD</keyword>
<evidence type="ECO:0000256" key="8">
    <source>
        <dbReference type="ARBA" id="ARBA00023096"/>
    </source>
</evidence>
<dbReference type="InterPro" id="IPR037510">
    <property type="entry name" value="PdxA"/>
</dbReference>